<evidence type="ECO:0000313" key="3">
    <source>
        <dbReference type="WBParaSite" id="TCNE_0001677601-mRNA-1"/>
    </source>
</evidence>
<evidence type="ECO:0000313" key="1">
    <source>
        <dbReference type="EMBL" id="VDM48096.1"/>
    </source>
</evidence>
<name>A0A183V7Q5_TOXCA</name>
<dbReference type="WBParaSite" id="TCNE_0001677601-mRNA-1">
    <property type="protein sequence ID" value="TCNE_0001677601-mRNA-1"/>
    <property type="gene ID" value="TCNE_0001677601"/>
</dbReference>
<accession>A0A183V7Q5</accession>
<evidence type="ECO:0000313" key="2">
    <source>
        <dbReference type="Proteomes" id="UP000050794"/>
    </source>
</evidence>
<gene>
    <name evidence="1" type="ORF">TCNE_LOCUS16775</name>
</gene>
<dbReference type="Proteomes" id="UP000050794">
    <property type="component" value="Unassembled WGS sequence"/>
</dbReference>
<dbReference type="Gene3D" id="3.90.180.10">
    <property type="entry name" value="Medium-chain alcohol dehydrogenases, catalytic domain"/>
    <property type="match status" value="1"/>
</dbReference>
<keyword evidence="2" id="KW-1185">Reference proteome</keyword>
<reference evidence="3" key="1">
    <citation type="submission" date="2016-06" db="UniProtKB">
        <authorList>
            <consortium name="WormBaseParasite"/>
        </authorList>
    </citation>
    <scope>IDENTIFICATION</scope>
</reference>
<dbReference type="EMBL" id="UYWY01023882">
    <property type="protein sequence ID" value="VDM48096.1"/>
    <property type="molecule type" value="Genomic_DNA"/>
</dbReference>
<sequence>MAGVAKNRRITLGSPKDHKNVHFFDEESIPDVPAKGARIKIELGRERRDERRVARRGVNSHELAPKLHFWVEWNRNPDMISARRDTRSPLAPIPLGVLAGVCLTDTEVVSMRRARITNEIKDTSLFTGVTCCGRIASGARMVAAKIHMRSQSVAAQTRETLLHETTGRQNRDFEEYLIMRTNDVATGLQVVFDFVTSPRTITRYVKCPDEVLARRHLAVMGITRGSTEQLKNLVALIAAGQIDAPGYRVYPVNQASQVLKQVSMSEVEGRAILEVCDRSTALEPGANP</sequence>
<dbReference type="AlphaFoldDB" id="A0A183V7Q5"/>
<reference evidence="1 2" key="2">
    <citation type="submission" date="2018-11" db="EMBL/GenBank/DDBJ databases">
        <authorList>
            <consortium name="Pathogen Informatics"/>
        </authorList>
    </citation>
    <scope>NUCLEOTIDE SEQUENCE [LARGE SCALE GENOMIC DNA]</scope>
</reference>
<organism evidence="2 3">
    <name type="scientific">Toxocara canis</name>
    <name type="common">Canine roundworm</name>
    <dbReference type="NCBI Taxonomy" id="6265"/>
    <lineage>
        <taxon>Eukaryota</taxon>
        <taxon>Metazoa</taxon>
        <taxon>Ecdysozoa</taxon>
        <taxon>Nematoda</taxon>
        <taxon>Chromadorea</taxon>
        <taxon>Rhabditida</taxon>
        <taxon>Spirurina</taxon>
        <taxon>Ascaridomorpha</taxon>
        <taxon>Ascaridoidea</taxon>
        <taxon>Toxocaridae</taxon>
        <taxon>Toxocara</taxon>
    </lineage>
</organism>
<proteinExistence type="predicted"/>
<protein>
    <submittedName>
        <fullName evidence="3">KH_dom_type_1 domain-containing protein</fullName>
    </submittedName>
</protein>